<sequence>MPVFLLLLAAAVFAYFLWRARTSSLTRECRWRQHRKEGQWVCSFCGAQTDGAESPKQCLKGSTGG</sequence>
<dbReference type="EMBL" id="FXTE01000002">
    <property type="protein sequence ID" value="SMO54955.1"/>
    <property type="molecule type" value="Genomic_DNA"/>
</dbReference>
<dbReference type="OrthoDB" id="7859107at2"/>
<dbReference type="AlphaFoldDB" id="A0A521C6G4"/>
<evidence type="ECO:0000313" key="2">
    <source>
        <dbReference type="Proteomes" id="UP000319555"/>
    </source>
</evidence>
<accession>A0A521C6G4</accession>
<gene>
    <name evidence="1" type="ORF">SAMN06265380_102177</name>
</gene>
<keyword evidence="2" id="KW-1185">Reference proteome</keyword>
<protein>
    <submittedName>
        <fullName evidence="1">Uncharacterized protein</fullName>
    </submittedName>
</protein>
<reference evidence="1 2" key="1">
    <citation type="submission" date="2017-05" db="EMBL/GenBank/DDBJ databases">
        <authorList>
            <person name="Varghese N."/>
            <person name="Submissions S."/>
        </authorList>
    </citation>
    <scope>NUCLEOTIDE SEQUENCE [LARGE SCALE GENOMIC DNA]</scope>
    <source>
        <strain evidence="1 2">DSM 28009</strain>
    </source>
</reference>
<dbReference type="Proteomes" id="UP000319555">
    <property type="component" value="Unassembled WGS sequence"/>
</dbReference>
<name>A0A521C6G4_9RHOB</name>
<evidence type="ECO:0000313" key="1">
    <source>
        <dbReference type="EMBL" id="SMO54955.1"/>
    </source>
</evidence>
<proteinExistence type="predicted"/>
<organism evidence="1 2">
    <name type="scientific">Ruegeria faecimaris</name>
    <dbReference type="NCBI Taxonomy" id="686389"/>
    <lineage>
        <taxon>Bacteria</taxon>
        <taxon>Pseudomonadati</taxon>
        <taxon>Pseudomonadota</taxon>
        <taxon>Alphaproteobacteria</taxon>
        <taxon>Rhodobacterales</taxon>
        <taxon>Roseobacteraceae</taxon>
        <taxon>Ruegeria</taxon>
    </lineage>
</organism>
<dbReference type="RefSeq" id="WP_142635508.1">
    <property type="nucleotide sequence ID" value="NZ_CANLVA010000003.1"/>
</dbReference>